<evidence type="ECO:0000313" key="13">
    <source>
        <dbReference type="Proteomes" id="UP001153712"/>
    </source>
</evidence>
<keyword evidence="5 10" id="KW-0660">Purine salvage</keyword>
<evidence type="ECO:0000256" key="5">
    <source>
        <dbReference type="ARBA" id="ARBA00022726"/>
    </source>
</evidence>
<keyword evidence="4 10" id="KW-0808">Transferase</keyword>
<feature type="domain" description="Carbohydrate kinase PfkB" evidence="11">
    <location>
        <begin position="45"/>
        <end position="341"/>
    </location>
</feature>
<dbReference type="GO" id="GO:0005829">
    <property type="term" value="C:cytosol"/>
    <property type="evidence" value="ECO:0007669"/>
    <property type="project" value="TreeGrafter"/>
</dbReference>
<dbReference type="InterPro" id="IPR001805">
    <property type="entry name" value="Adenokinase"/>
</dbReference>
<dbReference type="Gene3D" id="3.30.1110.10">
    <property type="match status" value="1"/>
</dbReference>
<dbReference type="PROSITE" id="PS00584">
    <property type="entry name" value="PFKB_KINASES_2"/>
    <property type="match status" value="1"/>
</dbReference>
<comment type="subcellular location">
    <subcellularLocation>
        <location evidence="10">Nucleus</location>
    </subcellularLocation>
</comment>
<comment type="catalytic activity">
    <reaction evidence="10">
        <text>adenosine + ATP = AMP + ADP + H(+)</text>
        <dbReference type="Rhea" id="RHEA:20824"/>
        <dbReference type="ChEBI" id="CHEBI:15378"/>
        <dbReference type="ChEBI" id="CHEBI:16335"/>
        <dbReference type="ChEBI" id="CHEBI:30616"/>
        <dbReference type="ChEBI" id="CHEBI:456215"/>
        <dbReference type="ChEBI" id="CHEBI:456216"/>
        <dbReference type="EC" id="2.7.1.20"/>
    </reaction>
</comment>
<evidence type="ECO:0000256" key="3">
    <source>
        <dbReference type="ARBA" id="ARBA00012119"/>
    </source>
</evidence>
<dbReference type="AlphaFoldDB" id="A0A9N9TTM1"/>
<evidence type="ECO:0000256" key="9">
    <source>
        <dbReference type="PIRSR" id="PIRSR601805-1"/>
    </source>
</evidence>
<dbReference type="GO" id="GO:0006166">
    <property type="term" value="P:purine ribonucleoside salvage"/>
    <property type="evidence" value="ECO:0007669"/>
    <property type="project" value="UniProtKB-KW"/>
</dbReference>
<comment type="pathway">
    <text evidence="1 10">Purine metabolism; AMP biosynthesis via salvage pathway; AMP from adenosine: step 1/1.</text>
</comment>
<dbReference type="Pfam" id="PF00294">
    <property type="entry name" value="PfkB"/>
    <property type="match status" value="1"/>
</dbReference>
<evidence type="ECO:0000259" key="11">
    <source>
        <dbReference type="Pfam" id="PF00294"/>
    </source>
</evidence>
<dbReference type="InterPro" id="IPR002173">
    <property type="entry name" value="Carboh/pur_kinase_PfkB_CS"/>
</dbReference>
<protein>
    <recommendedName>
        <fullName evidence="3 10">Adenosine kinase</fullName>
        <shortName evidence="10">AK</shortName>
        <ecNumber evidence="3 10">2.7.1.20</ecNumber>
    </recommendedName>
    <alternativeName>
        <fullName evidence="10">Adenosine 5'-phosphotransferase</fullName>
    </alternativeName>
</protein>
<dbReference type="PANTHER" id="PTHR45769">
    <property type="entry name" value="ADENOSINE KINASE"/>
    <property type="match status" value="1"/>
</dbReference>
<feature type="active site" description="Proton acceptor" evidence="9">
    <location>
        <position position="301"/>
    </location>
</feature>
<gene>
    <name evidence="12" type="ORF">PHYEVI_LOCUS9471</name>
</gene>
<keyword evidence="7 10" id="KW-0418">Kinase</keyword>
<keyword evidence="8 10" id="KW-0067">ATP-binding</keyword>
<reference evidence="12" key="1">
    <citation type="submission" date="2022-01" db="EMBL/GenBank/DDBJ databases">
        <authorList>
            <person name="King R."/>
        </authorList>
    </citation>
    <scope>NUCLEOTIDE SEQUENCE</scope>
</reference>
<evidence type="ECO:0000256" key="6">
    <source>
        <dbReference type="ARBA" id="ARBA00022741"/>
    </source>
</evidence>
<dbReference type="OrthoDB" id="432447at2759"/>
<dbReference type="CDD" id="cd01168">
    <property type="entry name" value="adenosine_kinase"/>
    <property type="match status" value="1"/>
</dbReference>
<evidence type="ECO:0000256" key="8">
    <source>
        <dbReference type="ARBA" id="ARBA00022840"/>
    </source>
</evidence>
<dbReference type="SUPFAM" id="SSF53613">
    <property type="entry name" value="Ribokinase-like"/>
    <property type="match status" value="1"/>
</dbReference>
<dbReference type="PRINTS" id="PR00989">
    <property type="entry name" value="ADENOKINASE"/>
</dbReference>
<comment type="function">
    <text evidence="10">ATP dependent phosphorylation of adenosine and other related nucleoside analogs to monophosphate derivatives.</text>
</comment>
<dbReference type="InterPro" id="IPR029056">
    <property type="entry name" value="Ribokinase-like"/>
</dbReference>
<dbReference type="Gene3D" id="3.40.1190.20">
    <property type="match status" value="1"/>
</dbReference>
<dbReference type="GO" id="GO:0004001">
    <property type="term" value="F:adenosine kinase activity"/>
    <property type="evidence" value="ECO:0007669"/>
    <property type="project" value="UniProtKB-UniRule"/>
</dbReference>
<dbReference type="PANTHER" id="PTHR45769:SF3">
    <property type="entry name" value="ADENOSINE KINASE"/>
    <property type="match status" value="1"/>
</dbReference>
<keyword evidence="6 10" id="KW-0547">Nucleotide-binding</keyword>
<evidence type="ECO:0000256" key="10">
    <source>
        <dbReference type="RuleBase" id="RU368116"/>
    </source>
</evidence>
<dbReference type="EC" id="2.7.1.20" evidence="3 10"/>
<dbReference type="InterPro" id="IPR011611">
    <property type="entry name" value="PfkB_dom"/>
</dbReference>
<dbReference type="Proteomes" id="UP001153712">
    <property type="component" value="Chromosome 6"/>
</dbReference>
<comment type="similarity">
    <text evidence="2 10">Belongs to the carbohydrate kinase PfkB family.</text>
</comment>
<evidence type="ECO:0000256" key="2">
    <source>
        <dbReference type="ARBA" id="ARBA00010688"/>
    </source>
</evidence>
<keyword evidence="10" id="KW-0539">Nucleus</keyword>
<proteinExistence type="inferred from homology"/>
<dbReference type="GO" id="GO:0005634">
    <property type="term" value="C:nucleus"/>
    <property type="evidence" value="ECO:0007669"/>
    <property type="project" value="UniProtKB-SubCell"/>
</dbReference>
<sequence>MKNLVVFGNPLLDTIVFINDNSLLDKYNLEKDGQKELSSEEMKRITEDVRNESKNTTYIAGGCAQNSMRVLQWLTNKRHKASIVGSVGNDEDAKLLKNLVEKDCVDTHYIVQSGYTTGKTISLVKGVDRSLVGQLGAAEVLKPSDISNNSNFPDIIRIADYIYFEGFFLTKREEAALYILDYCKNLNKIIAFNISGDYVCKMVPKTLQYFVNNSDILFGNKREFEALATMCGLTDTEELVNTLLKNGKQKLSLYGNVVIITDGAQPGTCYYGYANNYSQKFQFKVEEIDRSLIKDTTGAGDAFVGGFLGGMCEGKSIEKCIELACYAAGEIIKQIGCSLPNKSINI</sequence>
<dbReference type="EMBL" id="OU900099">
    <property type="protein sequence ID" value="CAG9863172.1"/>
    <property type="molecule type" value="Genomic_DNA"/>
</dbReference>
<dbReference type="GO" id="GO:0006144">
    <property type="term" value="P:purine nucleobase metabolic process"/>
    <property type="evidence" value="ECO:0007669"/>
    <property type="project" value="TreeGrafter"/>
</dbReference>
<keyword evidence="10" id="KW-0460">Magnesium</keyword>
<evidence type="ECO:0000256" key="7">
    <source>
        <dbReference type="ARBA" id="ARBA00022777"/>
    </source>
</evidence>
<dbReference type="GO" id="GO:0005524">
    <property type="term" value="F:ATP binding"/>
    <property type="evidence" value="ECO:0007669"/>
    <property type="project" value="UniProtKB-UniRule"/>
</dbReference>
<name>A0A9N9TTM1_PHYSR</name>
<evidence type="ECO:0000256" key="1">
    <source>
        <dbReference type="ARBA" id="ARBA00004801"/>
    </source>
</evidence>
<organism evidence="12 13">
    <name type="scientific">Phyllotreta striolata</name>
    <name type="common">Striped flea beetle</name>
    <name type="synonym">Crioceris striolata</name>
    <dbReference type="NCBI Taxonomy" id="444603"/>
    <lineage>
        <taxon>Eukaryota</taxon>
        <taxon>Metazoa</taxon>
        <taxon>Ecdysozoa</taxon>
        <taxon>Arthropoda</taxon>
        <taxon>Hexapoda</taxon>
        <taxon>Insecta</taxon>
        <taxon>Pterygota</taxon>
        <taxon>Neoptera</taxon>
        <taxon>Endopterygota</taxon>
        <taxon>Coleoptera</taxon>
        <taxon>Polyphaga</taxon>
        <taxon>Cucujiformia</taxon>
        <taxon>Chrysomeloidea</taxon>
        <taxon>Chrysomelidae</taxon>
        <taxon>Galerucinae</taxon>
        <taxon>Alticini</taxon>
        <taxon>Phyllotreta</taxon>
    </lineage>
</organism>
<comment type="cofactor">
    <cofactor evidence="10">
        <name>Mg(2+)</name>
        <dbReference type="ChEBI" id="CHEBI:18420"/>
    </cofactor>
    <text evidence="10">Binds 3 Mg(2+) ions per subunit.</text>
</comment>
<dbReference type="GO" id="GO:0044209">
    <property type="term" value="P:AMP salvage"/>
    <property type="evidence" value="ECO:0007669"/>
    <property type="project" value="UniProtKB-UniRule"/>
</dbReference>
<evidence type="ECO:0000313" key="12">
    <source>
        <dbReference type="EMBL" id="CAG9863172.1"/>
    </source>
</evidence>
<evidence type="ECO:0000256" key="4">
    <source>
        <dbReference type="ARBA" id="ARBA00022679"/>
    </source>
</evidence>
<comment type="subunit">
    <text evidence="10">Monomer.</text>
</comment>
<keyword evidence="13" id="KW-1185">Reference proteome</keyword>
<accession>A0A9N9TTM1</accession>